<sequence length="324" mass="34680">MKWSALTVALGLGPAAASIIAFSPPEAPEISFSLTIPNTTAAANTGPIYIQMVAPTSMQWVGLGQGAQMAGSNMFIMYASSGSNITLSPRNGLGHFEPKPNPSSEITLLPGTGITNNTMTANIRCDNYSLPFSSSPPHAPPKSMHKILIAHATLMCLTFVFFFPLFAFLVPSPLPISIAKIHAPLQLFTLALAIAGFGMGVYLASTNHELRHAHPVIGIIVIGILTLVQPAMGIMQHRHFKREGGKSVFAYAHRWVGRCMIILGMINGGLGFRMAGVGGRFAPRGVVIAYGVVAGCVGVAYLETGERTMKYPCDRKRDETNMRR</sequence>
<feature type="signal peptide" evidence="8">
    <location>
        <begin position="1"/>
        <end position="17"/>
    </location>
</feature>
<evidence type="ECO:0000256" key="7">
    <source>
        <dbReference type="SAM" id="Phobius"/>
    </source>
</evidence>
<dbReference type="SMART" id="SM00665">
    <property type="entry name" value="B561"/>
    <property type="match status" value="1"/>
</dbReference>
<evidence type="ECO:0000256" key="2">
    <source>
        <dbReference type="ARBA" id="ARBA00022448"/>
    </source>
</evidence>
<evidence type="ECO:0000256" key="3">
    <source>
        <dbReference type="ARBA" id="ARBA00022692"/>
    </source>
</evidence>
<dbReference type="OrthoDB" id="19261at2759"/>
<keyword evidence="2" id="KW-0813">Transport</keyword>
<evidence type="ECO:0000256" key="8">
    <source>
        <dbReference type="SAM" id="SignalP"/>
    </source>
</evidence>
<dbReference type="RefSeq" id="XP_025397353.1">
    <property type="nucleotide sequence ID" value="XM_025546004.1"/>
</dbReference>
<keyword evidence="5 7" id="KW-1133">Transmembrane helix</keyword>
<dbReference type="Proteomes" id="UP000247233">
    <property type="component" value="Unassembled WGS sequence"/>
</dbReference>
<gene>
    <name evidence="10" type="ORF">BO70DRAFT_388679</name>
</gene>
<evidence type="ECO:0000256" key="6">
    <source>
        <dbReference type="ARBA" id="ARBA00023136"/>
    </source>
</evidence>
<keyword evidence="8" id="KW-0732">Signal</keyword>
<organism evidence="10 11">
    <name type="scientific">Aspergillus heteromorphus CBS 117.55</name>
    <dbReference type="NCBI Taxonomy" id="1448321"/>
    <lineage>
        <taxon>Eukaryota</taxon>
        <taxon>Fungi</taxon>
        <taxon>Dikarya</taxon>
        <taxon>Ascomycota</taxon>
        <taxon>Pezizomycotina</taxon>
        <taxon>Eurotiomycetes</taxon>
        <taxon>Eurotiomycetidae</taxon>
        <taxon>Eurotiales</taxon>
        <taxon>Aspergillaceae</taxon>
        <taxon>Aspergillus</taxon>
        <taxon>Aspergillus subgen. Circumdati</taxon>
    </lineage>
</organism>
<feature type="transmembrane region" description="Helical" evidence="7">
    <location>
        <begin position="148"/>
        <end position="171"/>
    </location>
</feature>
<proteinExistence type="predicted"/>
<dbReference type="InterPro" id="IPR015920">
    <property type="entry name" value="Cellobiose_DH-like_cyt"/>
</dbReference>
<evidence type="ECO:0000313" key="10">
    <source>
        <dbReference type="EMBL" id="PWY75387.1"/>
    </source>
</evidence>
<protein>
    <submittedName>
        <fullName evidence="10">CBD9-like protein</fullName>
    </submittedName>
</protein>
<dbReference type="EMBL" id="MSFL01000021">
    <property type="protein sequence ID" value="PWY75387.1"/>
    <property type="molecule type" value="Genomic_DNA"/>
</dbReference>
<dbReference type="CDD" id="cd09630">
    <property type="entry name" value="CDH_like_cytochrome"/>
    <property type="match status" value="1"/>
</dbReference>
<comment type="caution">
    <text evidence="10">The sequence shown here is derived from an EMBL/GenBank/DDBJ whole genome shotgun (WGS) entry which is preliminary data.</text>
</comment>
<name>A0A317VQT0_9EURO</name>
<feature type="transmembrane region" description="Helical" evidence="7">
    <location>
        <begin position="281"/>
        <end position="302"/>
    </location>
</feature>
<accession>A0A317VQT0</accession>
<dbReference type="InterPro" id="IPR006593">
    <property type="entry name" value="Cyt_b561/ferric_Rdtase_TM"/>
</dbReference>
<feature type="transmembrane region" description="Helical" evidence="7">
    <location>
        <begin position="255"/>
        <end position="275"/>
    </location>
</feature>
<comment type="subcellular location">
    <subcellularLocation>
        <location evidence="1">Membrane</location>
    </subcellularLocation>
</comment>
<feature type="transmembrane region" description="Helical" evidence="7">
    <location>
        <begin position="216"/>
        <end position="234"/>
    </location>
</feature>
<dbReference type="Pfam" id="PF16010">
    <property type="entry name" value="CDH-cyt"/>
    <property type="match status" value="1"/>
</dbReference>
<keyword evidence="6 7" id="KW-0472">Membrane</keyword>
<evidence type="ECO:0000313" key="11">
    <source>
        <dbReference type="Proteomes" id="UP000247233"/>
    </source>
</evidence>
<keyword evidence="3 7" id="KW-0812">Transmembrane</keyword>
<dbReference type="GeneID" id="37068241"/>
<evidence type="ECO:0000256" key="5">
    <source>
        <dbReference type="ARBA" id="ARBA00022989"/>
    </source>
</evidence>
<evidence type="ECO:0000256" key="4">
    <source>
        <dbReference type="ARBA" id="ARBA00022982"/>
    </source>
</evidence>
<keyword evidence="11" id="KW-1185">Reference proteome</keyword>
<feature type="domain" description="Cytochrome b561" evidence="9">
    <location>
        <begin position="150"/>
        <end position="272"/>
    </location>
</feature>
<dbReference type="Gene3D" id="2.60.40.1210">
    <property type="entry name" value="Cellobiose dehydrogenase, cytochrome domain"/>
    <property type="match status" value="1"/>
</dbReference>
<reference evidence="10 11" key="1">
    <citation type="submission" date="2016-12" db="EMBL/GenBank/DDBJ databases">
        <title>The genomes of Aspergillus section Nigri reveals drivers in fungal speciation.</title>
        <authorList>
            <consortium name="DOE Joint Genome Institute"/>
            <person name="Vesth T.C."/>
            <person name="Nybo J."/>
            <person name="Theobald S."/>
            <person name="Brandl J."/>
            <person name="Frisvad J.C."/>
            <person name="Nielsen K.F."/>
            <person name="Lyhne E.K."/>
            <person name="Kogle M.E."/>
            <person name="Kuo A."/>
            <person name="Riley R."/>
            <person name="Clum A."/>
            <person name="Nolan M."/>
            <person name="Lipzen A."/>
            <person name="Salamov A."/>
            <person name="Henrissat B."/>
            <person name="Wiebenga A."/>
            <person name="De Vries R.P."/>
            <person name="Grigoriev I.V."/>
            <person name="Mortensen U.H."/>
            <person name="Andersen M.R."/>
            <person name="Baker S.E."/>
        </authorList>
    </citation>
    <scope>NUCLEOTIDE SEQUENCE [LARGE SCALE GENOMIC DNA]</scope>
    <source>
        <strain evidence="10 11">CBS 117.55</strain>
    </source>
</reference>
<dbReference type="GO" id="GO:0016020">
    <property type="term" value="C:membrane"/>
    <property type="evidence" value="ECO:0007669"/>
    <property type="project" value="UniProtKB-SubCell"/>
</dbReference>
<feature type="chain" id="PRO_5016336673" evidence="8">
    <location>
        <begin position="18"/>
        <end position="324"/>
    </location>
</feature>
<dbReference type="PANTHER" id="PTHR47797:SF1">
    <property type="entry name" value="CYTOCHROME B561 DOMAIN-CONTAINING PROTEIN-RELATED"/>
    <property type="match status" value="1"/>
</dbReference>
<dbReference type="PANTHER" id="PTHR47797">
    <property type="entry name" value="DEHYDROGENASE, PUTATIVE (AFU_ORTHOLOGUE AFUA_8G05805)-RELATED"/>
    <property type="match status" value="1"/>
</dbReference>
<dbReference type="STRING" id="1448321.A0A317VQT0"/>
<keyword evidence="4" id="KW-0249">Electron transport</keyword>
<evidence type="ECO:0000259" key="9">
    <source>
        <dbReference type="SMART" id="SM00665"/>
    </source>
</evidence>
<evidence type="ECO:0000256" key="1">
    <source>
        <dbReference type="ARBA" id="ARBA00004370"/>
    </source>
</evidence>
<dbReference type="AlphaFoldDB" id="A0A317VQT0"/>
<feature type="transmembrane region" description="Helical" evidence="7">
    <location>
        <begin position="183"/>
        <end position="204"/>
    </location>
</feature>
<dbReference type="SUPFAM" id="SSF49344">
    <property type="entry name" value="CBD9-like"/>
    <property type="match status" value="1"/>
</dbReference>
<dbReference type="VEuPathDB" id="FungiDB:BO70DRAFT_388679"/>
<dbReference type="CDD" id="cd08760">
    <property type="entry name" value="Cyt_b561_FRRS1_like"/>
    <property type="match status" value="1"/>
</dbReference>